<keyword evidence="5" id="KW-0067">ATP-binding</keyword>
<dbReference type="Gene3D" id="3.30.230.10">
    <property type="match status" value="1"/>
</dbReference>
<keyword evidence="2" id="KW-0808">Transferase</keyword>
<dbReference type="GO" id="GO:0006012">
    <property type="term" value="P:galactose metabolic process"/>
    <property type="evidence" value="ECO:0007669"/>
    <property type="project" value="TreeGrafter"/>
</dbReference>
<dbReference type="InterPro" id="IPR014721">
    <property type="entry name" value="Ribsml_uS5_D2-typ_fold_subgr"/>
</dbReference>
<evidence type="ECO:0000256" key="5">
    <source>
        <dbReference type="ARBA" id="ARBA00022840"/>
    </source>
</evidence>
<dbReference type="GO" id="GO:0005829">
    <property type="term" value="C:cytosol"/>
    <property type="evidence" value="ECO:0007669"/>
    <property type="project" value="TreeGrafter"/>
</dbReference>
<gene>
    <name evidence="7" type="ORF">L195_g052192</name>
</gene>
<reference evidence="7 8" key="1">
    <citation type="journal article" date="2014" name="Am. J. Bot.">
        <title>Genome assembly and annotation for red clover (Trifolium pratense; Fabaceae).</title>
        <authorList>
            <person name="Istvanek J."/>
            <person name="Jaros M."/>
            <person name="Krenek A."/>
            <person name="Repkova J."/>
        </authorList>
    </citation>
    <scope>NUCLEOTIDE SEQUENCE [LARGE SCALE GENOMIC DNA]</scope>
    <source>
        <strain evidence="8">cv. Tatra</strain>
        <tissue evidence="7">Young leaves</tissue>
    </source>
</reference>
<dbReference type="GO" id="GO:0005524">
    <property type="term" value="F:ATP binding"/>
    <property type="evidence" value="ECO:0007669"/>
    <property type="project" value="UniProtKB-KW"/>
</dbReference>
<reference evidence="7 8" key="2">
    <citation type="journal article" date="2017" name="Front. Plant Sci.">
        <title>Gene Classification and Mining of Molecular Markers Useful in Red Clover (Trifolium pratense) Breeding.</title>
        <authorList>
            <person name="Istvanek J."/>
            <person name="Dluhosova J."/>
            <person name="Dluhos P."/>
            <person name="Patkova L."/>
            <person name="Nedelnik J."/>
            <person name="Repkova J."/>
        </authorList>
    </citation>
    <scope>NUCLEOTIDE SEQUENCE [LARGE SCALE GENOMIC DNA]</scope>
    <source>
        <strain evidence="8">cv. Tatra</strain>
        <tissue evidence="7">Young leaves</tissue>
    </source>
</reference>
<evidence type="ECO:0000313" key="7">
    <source>
        <dbReference type="EMBL" id="PNX60936.1"/>
    </source>
</evidence>
<dbReference type="PANTHER" id="PTHR10457:SF7">
    <property type="entry name" value="GALACTOKINASE-RELATED"/>
    <property type="match status" value="1"/>
</dbReference>
<comment type="caution">
    <text evidence="7">The sequence shown here is derived from an EMBL/GenBank/DDBJ whole genome shotgun (WGS) entry which is preliminary data.</text>
</comment>
<evidence type="ECO:0000313" key="8">
    <source>
        <dbReference type="Proteomes" id="UP000236291"/>
    </source>
</evidence>
<evidence type="ECO:0000256" key="3">
    <source>
        <dbReference type="ARBA" id="ARBA00022741"/>
    </source>
</evidence>
<proteinExistence type="inferred from homology"/>
<keyword evidence="4 7" id="KW-0418">Kinase</keyword>
<evidence type="ECO:0000256" key="2">
    <source>
        <dbReference type="ARBA" id="ARBA00022679"/>
    </source>
</evidence>
<dbReference type="Proteomes" id="UP000236291">
    <property type="component" value="Unassembled WGS sequence"/>
</dbReference>
<feature type="non-terminal residue" evidence="7">
    <location>
        <position position="73"/>
    </location>
</feature>
<dbReference type="ExpressionAtlas" id="A0A2K3K3U3">
    <property type="expression patterns" value="baseline"/>
</dbReference>
<dbReference type="PANTHER" id="PTHR10457">
    <property type="entry name" value="MEVALONATE KINASE/GALACTOKINASE"/>
    <property type="match status" value="1"/>
</dbReference>
<dbReference type="Pfam" id="PF00288">
    <property type="entry name" value="GHMP_kinases_N"/>
    <property type="match status" value="1"/>
</dbReference>
<evidence type="ECO:0000256" key="1">
    <source>
        <dbReference type="ARBA" id="ARBA00006566"/>
    </source>
</evidence>
<dbReference type="InterPro" id="IPR006203">
    <property type="entry name" value="GHMP_knse_ATP-bd_CS"/>
</dbReference>
<feature type="domain" description="GHMP kinase N-terminal" evidence="6">
    <location>
        <begin position="30"/>
        <end position="72"/>
    </location>
</feature>
<evidence type="ECO:0000256" key="4">
    <source>
        <dbReference type="ARBA" id="ARBA00022777"/>
    </source>
</evidence>
<organism evidence="7 8">
    <name type="scientific">Trifolium pratense</name>
    <name type="common">Red clover</name>
    <dbReference type="NCBI Taxonomy" id="57577"/>
    <lineage>
        <taxon>Eukaryota</taxon>
        <taxon>Viridiplantae</taxon>
        <taxon>Streptophyta</taxon>
        <taxon>Embryophyta</taxon>
        <taxon>Tracheophyta</taxon>
        <taxon>Spermatophyta</taxon>
        <taxon>Magnoliopsida</taxon>
        <taxon>eudicotyledons</taxon>
        <taxon>Gunneridae</taxon>
        <taxon>Pentapetalae</taxon>
        <taxon>rosids</taxon>
        <taxon>fabids</taxon>
        <taxon>Fabales</taxon>
        <taxon>Fabaceae</taxon>
        <taxon>Papilionoideae</taxon>
        <taxon>50 kb inversion clade</taxon>
        <taxon>NPAAA clade</taxon>
        <taxon>Hologalegina</taxon>
        <taxon>IRL clade</taxon>
        <taxon>Trifolieae</taxon>
        <taxon>Trifolium</taxon>
    </lineage>
</organism>
<dbReference type="SUPFAM" id="SSF54211">
    <property type="entry name" value="Ribosomal protein S5 domain 2-like"/>
    <property type="match status" value="1"/>
</dbReference>
<sequence>MICSNYEWSRSAIKYKGFYDYAKLKGVNVGEPVGLDVLVDGTVPTGSGLSSSAAFVCSSTIAIMAAFDVNFPK</sequence>
<protein>
    <submittedName>
        <fullName evidence="7">Galactokinase</fullName>
    </submittedName>
</protein>
<dbReference type="AlphaFoldDB" id="A0A2K3K3U3"/>
<dbReference type="STRING" id="57577.A0A2K3K3U3"/>
<dbReference type="PROSITE" id="PS00627">
    <property type="entry name" value="GHMP_KINASES_ATP"/>
    <property type="match status" value="1"/>
</dbReference>
<keyword evidence="3" id="KW-0547">Nucleotide-binding</keyword>
<comment type="similarity">
    <text evidence="1">Belongs to the GHMP kinase family. GalK subfamily.</text>
</comment>
<dbReference type="InterPro" id="IPR006204">
    <property type="entry name" value="GHMP_kinase_N_dom"/>
</dbReference>
<evidence type="ECO:0000259" key="6">
    <source>
        <dbReference type="Pfam" id="PF00288"/>
    </source>
</evidence>
<dbReference type="InterPro" id="IPR020568">
    <property type="entry name" value="Ribosomal_Su5_D2-typ_SF"/>
</dbReference>
<accession>A0A2K3K3U3</accession>
<dbReference type="EMBL" id="ASHM01084025">
    <property type="protein sequence ID" value="PNX60936.1"/>
    <property type="molecule type" value="Genomic_DNA"/>
</dbReference>
<name>A0A2K3K3U3_TRIPR</name>
<dbReference type="GO" id="GO:0004335">
    <property type="term" value="F:galactokinase activity"/>
    <property type="evidence" value="ECO:0007669"/>
    <property type="project" value="TreeGrafter"/>
</dbReference>